<name>G8YG98_PICSO</name>
<dbReference type="HOGENOM" id="CLU_2942573_0_0_1"/>
<reference evidence="2" key="1">
    <citation type="submission" date="2011-10" db="EMBL/GenBank/DDBJ databases">
        <authorList>
            <person name="Genoscope - CEA"/>
        </authorList>
    </citation>
    <scope>NUCLEOTIDE SEQUENCE</scope>
</reference>
<keyword evidence="3" id="KW-1185">Reference proteome</keyword>
<dbReference type="EMBL" id="FO082052">
    <property type="protein sequence ID" value="CCE81215.1"/>
    <property type="molecule type" value="Genomic_DNA"/>
</dbReference>
<dbReference type="Proteomes" id="UP000005222">
    <property type="component" value="Chromosome G"/>
</dbReference>
<evidence type="ECO:0000313" key="1">
    <source>
        <dbReference type="EMBL" id="CCE80450.1"/>
    </source>
</evidence>
<dbReference type="Proteomes" id="UP000005222">
    <property type="component" value="Chromosome H"/>
</dbReference>
<proteinExistence type="predicted"/>
<protein>
    <submittedName>
        <fullName evidence="2">Piso0_003567 protein</fullName>
    </submittedName>
</protein>
<dbReference type="EMBL" id="FO082053">
    <property type="protein sequence ID" value="CCE80450.1"/>
    <property type="molecule type" value="Genomic_DNA"/>
</dbReference>
<accession>G8YG98</accession>
<evidence type="ECO:0000313" key="3">
    <source>
        <dbReference type="Proteomes" id="UP000005222"/>
    </source>
</evidence>
<dbReference type="InParanoid" id="G8YG98"/>
<organism evidence="2 3">
    <name type="scientific">Pichia sorbitophila (strain ATCC MYA-4447 / BCRC 22081 / CBS 7064 / NBRC 10061 / NRRL Y-12695)</name>
    <name type="common">Hybrid yeast</name>
    <dbReference type="NCBI Taxonomy" id="559304"/>
    <lineage>
        <taxon>Eukaryota</taxon>
        <taxon>Fungi</taxon>
        <taxon>Dikarya</taxon>
        <taxon>Ascomycota</taxon>
        <taxon>Saccharomycotina</taxon>
        <taxon>Pichiomycetes</taxon>
        <taxon>Debaryomycetaceae</taxon>
        <taxon>Millerozyma</taxon>
    </lineage>
</organism>
<evidence type="ECO:0000313" key="2">
    <source>
        <dbReference type="EMBL" id="CCE81215.1"/>
    </source>
</evidence>
<gene>
    <name evidence="2" type="primary">Piso0_003567</name>
    <name evidence="1" type="ORF">GNLVRS01_PISO0G15164g</name>
    <name evidence="2" type="ORF">GNLVRS01_PISO0H15165g</name>
</gene>
<reference evidence="3" key="2">
    <citation type="journal article" date="2012" name="G3 (Bethesda)">
        <title>Pichia sorbitophila, an interspecies yeast hybrid reveals early steps of genome resolution following polyploidization.</title>
        <authorList>
            <person name="Leh Louis V."/>
            <person name="Despons L."/>
            <person name="Friedrich A."/>
            <person name="Martin T."/>
            <person name="Durrens P."/>
            <person name="Casaregola S."/>
            <person name="Neuveglise C."/>
            <person name="Fairhead C."/>
            <person name="Marck C."/>
            <person name="Cruz J.A."/>
            <person name="Straub M.L."/>
            <person name="Kugler V."/>
            <person name="Sacerdot C."/>
            <person name="Uzunov Z."/>
            <person name="Thierry A."/>
            <person name="Weiss S."/>
            <person name="Bleykasten C."/>
            <person name="De Montigny J."/>
            <person name="Jacques N."/>
            <person name="Jung P."/>
            <person name="Lemaire M."/>
            <person name="Mallet S."/>
            <person name="Morel G."/>
            <person name="Richard G.F."/>
            <person name="Sarkar A."/>
            <person name="Savel G."/>
            <person name="Schacherer J."/>
            <person name="Seret M.L."/>
            <person name="Talla E."/>
            <person name="Samson G."/>
            <person name="Jubin C."/>
            <person name="Poulain J."/>
            <person name="Vacherie B."/>
            <person name="Barbe V."/>
            <person name="Pelletier E."/>
            <person name="Sherman D.J."/>
            <person name="Westhof E."/>
            <person name="Weissenbach J."/>
            <person name="Baret P.V."/>
            <person name="Wincker P."/>
            <person name="Gaillardin C."/>
            <person name="Dujon B."/>
            <person name="Souciet J.L."/>
        </authorList>
    </citation>
    <scope>NUCLEOTIDE SEQUENCE [LARGE SCALE GENOMIC DNA]</scope>
    <source>
        <strain evidence="3">ATCC MYA-4447 / BCRC 22081 / CBS 7064 / NBRC 10061 / NRRL Y-12695</strain>
    </source>
</reference>
<sequence>MASWQSKPYHSVSFVAAISDLTAARLRCHWIDHKILRATRSLASGVLMASGDGADAVERS</sequence>
<dbReference type="AlphaFoldDB" id="G8YG98"/>